<sequence>MLDGDQRRVTFLDRVPSHRRSDLVSRGRPARFASRQVLFQQGEPGNHVYLLRTGRVKVVRIEPDGRTTLLAVRVGGDLIGETSVLDGRDRSATVTALAPVTAHRFGADEFHRAMEECRLAPDLMRYVTGRLRESDELRAEMAVLPVRARLARTLIRLTNSCGSVRGDEVWIEVSQDDLAQAVGASRNMIVKELTHLRGEALVRTGRRLVVLRDLPRLHRIATDRA</sequence>
<evidence type="ECO:0000313" key="7">
    <source>
        <dbReference type="Proteomes" id="UP001500618"/>
    </source>
</evidence>
<feature type="domain" description="HTH crp-type" evidence="5">
    <location>
        <begin position="144"/>
        <end position="215"/>
    </location>
</feature>
<dbReference type="Pfam" id="PF00027">
    <property type="entry name" value="cNMP_binding"/>
    <property type="match status" value="1"/>
</dbReference>
<evidence type="ECO:0008006" key="8">
    <source>
        <dbReference type="Google" id="ProtNLM"/>
    </source>
</evidence>
<keyword evidence="3" id="KW-0804">Transcription</keyword>
<comment type="caution">
    <text evidence="6">The sequence shown here is derived from an EMBL/GenBank/DDBJ whole genome shotgun (WGS) entry which is preliminary data.</text>
</comment>
<gene>
    <name evidence="6" type="ORF">GCM10009765_31370</name>
</gene>
<name>A0ABN2H0G2_9ACTN</name>
<protein>
    <recommendedName>
        <fullName evidence="8">Cyclic nucleotide-binding domain-containing protein</fullName>
    </recommendedName>
</protein>
<dbReference type="Gene3D" id="1.10.10.10">
    <property type="entry name" value="Winged helix-like DNA-binding domain superfamily/Winged helix DNA-binding domain"/>
    <property type="match status" value="1"/>
</dbReference>
<dbReference type="PROSITE" id="PS50042">
    <property type="entry name" value="CNMP_BINDING_3"/>
    <property type="match status" value="1"/>
</dbReference>
<keyword evidence="2" id="KW-0238">DNA-binding</keyword>
<evidence type="ECO:0000313" key="6">
    <source>
        <dbReference type="EMBL" id="GAA1679890.1"/>
    </source>
</evidence>
<evidence type="ECO:0000259" key="4">
    <source>
        <dbReference type="PROSITE" id="PS50042"/>
    </source>
</evidence>
<dbReference type="InterPro" id="IPR036390">
    <property type="entry name" value="WH_DNA-bd_sf"/>
</dbReference>
<dbReference type="Proteomes" id="UP001500618">
    <property type="component" value="Unassembled WGS sequence"/>
</dbReference>
<organism evidence="6 7">
    <name type="scientific">Fodinicola feengrottensis</name>
    <dbReference type="NCBI Taxonomy" id="435914"/>
    <lineage>
        <taxon>Bacteria</taxon>
        <taxon>Bacillati</taxon>
        <taxon>Actinomycetota</taxon>
        <taxon>Actinomycetes</taxon>
        <taxon>Mycobacteriales</taxon>
        <taxon>Fodinicola</taxon>
    </lineage>
</organism>
<proteinExistence type="predicted"/>
<dbReference type="PROSITE" id="PS51063">
    <property type="entry name" value="HTH_CRP_2"/>
    <property type="match status" value="1"/>
</dbReference>
<dbReference type="InterPro" id="IPR014710">
    <property type="entry name" value="RmlC-like_jellyroll"/>
</dbReference>
<dbReference type="CDD" id="cd00038">
    <property type="entry name" value="CAP_ED"/>
    <property type="match status" value="1"/>
</dbReference>
<evidence type="ECO:0000256" key="2">
    <source>
        <dbReference type="ARBA" id="ARBA00023125"/>
    </source>
</evidence>
<dbReference type="PANTHER" id="PTHR24567">
    <property type="entry name" value="CRP FAMILY TRANSCRIPTIONAL REGULATORY PROTEIN"/>
    <property type="match status" value="1"/>
</dbReference>
<keyword evidence="7" id="KW-1185">Reference proteome</keyword>
<reference evidence="6 7" key="1">
    <citation type="journal article" date="2019" name="Int. J. Syst. Evol. Microbiol.">
        <title>The Global Catalogue of Microorganisms (GCM) 10K type strain sequencing project: providing services to taxonomists for standard genome sequencing and annotation.</title>
        <authorList>
            <consortium name="The Broad Institute Genomics Platform"/>
            <consortium name="The Broad Institute Genome Sequencing Center for Infectious Disease"/>
            <person name="Wu L."/>
            <person name="Ma J."/>
        </authorList>
    </citation>
    <scope>NUCLEOTIDE SEQUENCE [LARGE SCALE GENOMIC DNA]</scope>
    <source>
        <strain evidence="6 7">JCM 14718</strain>
    </source>
</reference>
<dbReference type="InterPro" id="IPR036388">
    <property type="entry name" value="WH-like_DNA-bd_sf"/>
</dbReference>
<dbReference type="InterPro" id="IPR018490">
    <property type="entry name" value="cNMP-bd_dom_sf"/>
</dbReference>
<dbReference type="Gene3D" id="2.60.120.10">
    <property type="entry name" value="Jelly Rolls"/>
    <property type="match status" value="1"/>
</dbReference>
<dbReference type="Pfam" id="PF13545">
    <property type="entry name" value="HTH_Crp_2"/>
    <property type="match status" value="1"/>
</dbReference>
<dbReference type="EMBL" id="BAAANY010000009">
    <property type="protein sequence ID" value="GAA1679890.1"/>
    <property type="molecule type" value="Genomic_DNA"/>
</dbReference>
<dbReference type="RefSeq" id="WP_279582353.1">
    <property type="nucleotide sequence ID" value="NZ_WOTO01000051.1"/>
</dbReference>
<dbReference type="InterPro" id="IPR050397">
    <property type="entry name" value="Env_Response_Regulators"/>
</dbReference>
<evidence type="ECO:0000256" key="1">
    <source>
        <dbReference type="ARBA" id="ARBA00023015"/>
    </source>
</evidence>
<dbReference type="InterPro" id="IPR018488">
    <property type="entry name" value="cNMP-bd_CS"/>
</dbReference>
<evidence type="ECO:0000259" key="5">
    <source>
        <dbReference type="PROSITE" id="PS51063"/>
    </source>
</evidence>
<keyword evidence="1" id="KW-0805">Transcription regulation</keyword>
<dbReference type="SUPFAM" id="SSF46785">
    <property type="entry name" value="Winged helix' DNA-binding domain"/>
    <property type="match status" value="1"/>
</dbReference>
<dbReference type="SMART" id="SM00100">
    <property type="entry name" value="cNMP"/>
    <property type="match status" value="1"/>
</dbReference>
<dbReference type="SUPFAM" id="SSF51206">
    <property type="entry name" value="cAMP-binding domain-like"/>
    <property type="match status" value="1"/>
</dbReference>
<feature type="domain" description="Cyclic nucleotide-binding" evidence="4">
    <location>
        <begin position="11"/>
        <end position="114"/>
    </location>
</feature>
<accession>A0ABN2H0G2</accession>
<evidence type="ECO:0000256" key="3">
    <source>
        <dbReference type="ARBA" id="ARBA00023163"/>
    </source>
</evidence>
<dbReference type="InterPro" id="IPR012318">
    <property type="entry name" value="HTH_CRP"/>
</dbReference>
<dbReference type="PANTHER" id="PTHR24567:SF74">
    <property type="entry name" value="HTH-TYPE TRANSCRIPTIONAL REGULATOR ARCR"/>
    <property type="match status" value="1"/>
</dbReference>
<dbReference type="PROSITE" id="PS00889">
    <property type="entry name" value="CNMP_BINDING_2"/>
    <property type="match status" value="1"/>
</dbReference>
<dbReference type="InterPro" id="IPR000595">
    <property type="entry name" value="cNMP-bd_dom"/>
</dbReference>